<dbReference type="Proteomes" id="UP000654367">
    <property type="component" value="Unassembled WGS sequence"/>
</dbReference>
<evidence type="ECO:0000313" key="2">
    <source>
        <dbReference type="Proteomes" id="UP000654367"/>
    </source>
</evidence>
<evidence type="ECO:0008006" key="3">
    <source>
        <dbReference type="Google" id="ProtNLM"/>
    </source>
</evidence>
<evidence type="ECO:0000313" key="1">
    <source>
        <dbReference type="EMBL" id="GGP38049.1"/>
    </source>
</evidence>
<dbReference type="EMBL" id="BMQV01000001">
    <property type="protein sequence ID" value="GGP38049.1"/>
    <property type="molecule type" value="Genomic_DNA"/>
</dbReference>
<keyword evidence="2" id="KW-1185">Reference proteome</keyword>
<sequence length="62" mass="7041">MTLACYDGDQLDAYIVYTIARAKSHTAIIKWNGIIMCLYPNNLKMLDFSKNLHAFRQGIDCG</sequence>
<organism evidence="1 2">
    <name type="scientific">Shewanella saliphila</name>
    <dbReference type="NCBI Taxonomy" id="2282698"/>
    <lineage>
        <taxon>Bacteria</taxon>
        <taxon>Pseudomonadati</taxon>
        <taxon>Pseudomonadota</taxon>
        <taxon>Gammaproteobacteria</taxon>
        <taxon>Alteromonadales</taxon>
        <taxon>Shewanellaceae</taxon>
        <taxon>Shewanella</taxon>
    </lineage>
</organism>
<proteinExistence type="predicted"/>
<protein>
    <recommendedName>
        <fullName evidence="3">UvrD-like helicase C-terminal domain-containing protein</fullName>
    </recommendedName>
</protein>
<accession>A0ABQ2Q168</accession>
<reference evidence="2" key="1">
    <citation type="journal article" date="2019" name="Int. J. Syst. Evol. Microbiol.">
        <title>The Global Catalogue of Microorganisms (GCM) 10K type strain sequencing project: providing services to taxonomists for standard genome sequencing and annotation.</title>
        <authorList>
            <consortium name="The Broad Institute Genomics Platform"/>
            <consortium name="The Broad Institute Genome Sequencing Center for Infectious Disease"/>
            <person name="Wu L."/>
            <person name="Ma J."/>
        </authorList>
    </citation>
    <scope>NUCLEOTIDE SEQUENCE [LARGE SCALE GENOMIC DNA]</scope>
    <source>
        <strain evidence="2">JCM 32304</strain>
    </source>
</reference>
<name>A0ABQ2Q168_9GAMM</name>
<gene>
    <name evidence="1" type="ORF">GCM10009409_01160</name>
</gene>
<comment type="caution">
    <text evidence="1">The sequence shown here is derived from an EMBL/GenBank/DDBJ whole genome shotgun (WGS) entry which is preliminary data.</text>
</comment>